<dbReference type="AlphaFoldDB" id="A0AAV4SFP8"/>
<protein>
    <submittedName>
        <fullName evidence="1">Uncharacterized protein</fullName>
    </submittedName>
</protein>
<proteinExistence type="predicted"/>
<keyword evidence="2" id="KW-1185">Reference proteome</keyword>
<accession>A0AAV4SFP8</accession>
<name>A0AAV4SFP8_CAEEX</name>
<gene>
    <name evidence="1" type="ORF">CEXT_461101</name>
</gene>
<evidence type="ECO:0000313" key="2">
    <source>
        <dbReference type="Proteomes" id="UP001054945"/>
    </source>
</evidence>
<reference evidence="1 2" key="1">
    <citation type="submission" date="2021-06" db="EMBL/GenBank/DDBJ databases">
        <title>Caerostris extrusa draft genome.</title>
        <authorList>
            <person name="Kono N."/>
            <person name="Arakawa K."/>
        </authorList>
    </citation>
    <scope>NUCLEOTIDE SEQUENCE [LARGE SCALE GENOMIC DNA]</scope>
</reference>
<organism evidence="1 2">
    <name type="scientific">Caerostris extrusa</name>
    <name type="common">Bark spider</name>
    <name type="synonym">Caerostris bankana</name>
    <dbReference type="NCBI Taxonomy" id="172846"/>
    <lineage>
        <taxon>Eukaryota</taxon>
        <taxon>Metazoa</taxon>
        <taxon>Ecdysozoa</taxon>
        <taxon>Arthropoda</taxon>
        <taxon>Chelicerata</taxon>
        <taxon>Arachnida</taxon>
        <taxon>Araneae</taxon>
        <taxon>Araneomorphae</taxon>
        <taxon>Entelegynae</taxon>
        <taxon>Araneoidea</taxon>
        <taxon>Araneidae</taxon>
        <taxon>Caerostris</taxon>
    </lineage>
</organism>
<dbReference type="Proteomes" id="UP001054945">
    <property type="component" value="Unassembled WGS sequence"/>
</dbReference>
<comment type="caution">
    <text evidence="1">The sequence shown here is derived from an EMBL/GenBank/DDBJ whole genome shotgun (WGS) entry which is preliminary data.</text>
</comment>
<evidence type="ECO:0000313" key="1">
    <source>
        <dbReference type="EMBL" id="GIY32575.1"/>
    </source>
</evidence>
<sequence length="135" mass="15433">MHCYRNEFATLTHEYIIGNIIFIFDQNVQKMVRRSPDQEHRLRFHSSGVTRISPRLPDGVALLEILGRRRHEDHEEQLAIAQGLSERMSSTSTAGFQSRGSNSNRDFFTADVMFVEYSTVEGSNLAVVLFPSVCR</sequence>
<dbReference type="EMBL" id="BPLR01009525">
    <property type="protein sequence ID" value="GIY32575.1"/>
    <property type="molecule type" value="Genomic_DNA"/>
</dbReference>